<evidence type="ECO:0000256" key="1">
    <source>
        <dbReference type="PIRSR" id="PIRSR610708-1"/>
    </source>
</evidence>
<accession>A0AAD5QAX0</accession>
<dbReference type="SUPFAM" id="SSF56784">
    <property type="entry name" value="HAD-like"/>
    <property type="match status" value="1"/>
</dbReference>
<dbReference type="GO" id="GO:0003676">
    <property type="term" value="F:nucleic acid binding"/>
    <property type="evidence" value="ECO:0007669"/>
    <property type="project" value="InterPro"/>
</dbReference>
<dbReference type="InterPro" id="IPR002775">
    <property type="entry name" value="DNA/RNA-bd_Alba-like"/>
</dbReference>
<evidence type="ECO:0000259" key="2">
    <source>
        <dbReference type="Pfam" id="PF01918"/>
    </source>
</evidence>
<feature type="active site" description="Nucleophile" evidence="1">
    <location>
        <position position="10"/>
    </location>
</feature>
<dbReference type="Gene3D" id="3.30.110.20">
    <property type="entry name" value="Alba-like domain"/>
    <property type="match status" value="1"/>
</dbReference>
<dbReference type="EMBL" id="JAKCXM010000002">
    <property type="protein sequence ID" value="KAJ0409933.1"/>
    <property type="molecule type" value="Genomic_DNA"/>
</dbReference>
<keyword evidence="4" id="KW-1185">Reference proteome</keyword>
<dbReference type="Pfam" id="PF06941">
    <property type="entry name" value="NT5C"/>
    <property type="match status" value="1"/>
</dbReference>
<comment type="caution">
    <text evidence="3">The sequence shown here is derived from an EMBL/GenBank/DDBJ whole genome shotgun (WGS) entry which is preliminary data.</text>
</comment>
<gene>
    <name evidence="3" type="ORF">P43SY_005827</name>
</gene>
<dbReference type="GO" id="GO:0009264">
    <property type="term" value="P:deoxyribonucleotide catabolic process"/>
    <property type="evidence" value="ECO:0007669"/>
    <property type="project" value="InterPro"/>
</dbReference>
<reference evidence="3" key="1">
    <citation type="submission" date="2021-12" db="EMBL/GenBank/DDBJ databases">
        <title>Prjna785345.</title>
        <authorList>
            <person name="Rujirawat T."/>
            <person name="Krajaejun T."/>
        </authorList>
    </citation>
    <scope>NUCLEOTIDE SEQUENCE</scope>
    <source>
        <strain evidence="3">Pi057C3</strain>
    </source>
</reference>
<dbReference type="AlphaFoldDB" id="A0AAD5QAX0"/>
<evidence type="ECO:0000313" key="4">
    <source>
        <dbReference type="Proteomes" id="UP001209570"/>
    </source>
</evidence>
<dbReference type="InterPro" id="IPR036412">
    <property type="entry name" value="HAD-like_sf"/>
</dbReference>
<dbReference type="PANTHER" id="PTHR35134:SF2">
    <property type="entry name" value="NUCLEOTIDASE YQFW-RELATED"/>
    <property type="match status" value="1"/>
</dbReference>
<protein>
    <recommendedName>
        <fullName evidence="2">DNA/RNA-binding protein Alba-like domain-containing protein</fullName>
    </recommendedName>
</protein>
<feature type="active site" description="Proton donor" evidence="1">
    <location>
        <position position="12"/>
    </location>
</feature>
<dbReference type="InterPro" id="IPR052419">
    <property type="entry name" value="5_3-deoxyribonucleotidase-like"/>
</dbReference>
<dbReference type="InterPro" id="IPR036882">
    <property type="entry name" value="Alba-like_dom_sf"/>
</dbReference>
<dbReference type="InterPro" id="IPR010708">
    <property type="entry name" value="5'(3')-deoxyribonucleotidase"/>
</dbReference>
<name>A0AAD5QAX0_PYTIN</name>
<dbReference type="GO" id="GO:0008253">
    <property type="term" value="F:5'-nucleotidase activity"/>
    <property type="evidence" value="ECO:0007669"/>
    <property type="project" value="InterPro"/>
</dbReference>
<feature type="domain" description="DNA/RNA-binding protein Alba-like" evidence="2">
    <location>
        <begin position="219"/>
        <end position="277"/>
    </location>
</feature>
<dbReference type="InterPro" id="IPR023214">
    <property type="entry name" value="HAD_sf"/>
</dbReference>
<sequence length="310" mass="34549">MTDRVTIAVDLDHALAQLLHAAVAWHNETLSKDLRVDALTAADWRRQLFGGADVEETFLQSPQFKSHVAAVAGASEVLKPLRKYFTLYAVTDRPRIVEKATREWLDEHFPGVFDKVLFLDEDNKDELVARKKEIYEDFKVKIAVGADADLLAKSTEEVDHAVLVGSVPWGKEASPGKALVAADWAAAKDVLEKLIQELNLKPSEKVFHGPKLSKYTDDQVTVSTRKPASFYANIINSKFVIQKQETIRLHASNYAIATAIQAAETVKQQQHAVVSKISTRSFYRKNKSGSGYAQRIPKIEIELQKLAAKA</sequence>
<dbReference type="Pfam" id="PF01918">
    <property type="entry name" value="Alba"/>
    <property type="match status" value="1"/>
</dbReference>
<dbReference type="SUPFAM" id="SSF82704">
    <property type="entry name" value="AlbA-like"/>
    <property type="match status" value="1"/>
</dbReference>
<proteinExistence type="predicted"/>
<dbReference type="Gene3D" id="3.40.50.1000">
    <property type="entry name" value="HAD superfamily/HAD-like"/>
    <property type="match status" value="1"/>
</dbReference>
<evidence type="ECO:0000313" key="3">
    <source>
        <dbReference type="EMBL" id="KAJ0409933.1"/>
    </source>
</evidence>
<dbReference type="Proteomes" id="UP001209570">
    <property type="component" value="Unassembled WGS sequence"/>
</dbReference>
<dbReference type="PANTHER" id="PTHR35134">
    <property type="entry name" value="NUCLEOTIDASE YQFW-RELATED"/>
    <property type="match status" value="1"/>
</dbReference>
<organism evidence="3 4">
    <name type="scientific">Pythium insidiosum</name>
    <name type="common">Pythiosis disease agent</name>
    <dbReference type="NCBI Taxonomy" id="114742"/>
    <lineage>
        <taxon>Eukaryota</taxon>
        <taxon>Sar</taxon>
        <taxon>Stramenopiles</taxon>
        <taxon>Oomycota</taxon>
        <taxon>Peronosporomycetes</taxon>
        <taxon>Pythiales</taxon>
        <taxon>Pythiaceae</taxon>
        <taxon>Pythium</taxon>
    </lineage>
</organism>